<keyword evidence="2" id="KW-1185">Reference proteome</keyword>
<dbReference type="EMBL" id="AMSG01000023">
    <property type="protein sequence ID" value="EKF54364.1"/>
    <property type="molecule type" value="Genomic_DNA"/>
</dbReference>
<name>K2PS80_9FLAO</name>
<dbReference type="Pfam" id="PF13707">
    <property type="entry name" value="RloB"/>
    <property type="match status" value="1"/>
</dbReference>
<dbReference type="STRING" id="555500.I215_12828"/>
<organism evidence="1 2">
    <name type="scientific">Galbibacter marinus</name>
    <dbReference type="NCBI Taxonomy" id="555500"/>
    <lineage>
        <taxon>Bacteria</taxon>
        <taxon>Pseudomonadati</taxon>
        <taxon>Bacteroidota</taxon>
        <taxon>Flavobacteriia</taxon>
        <taxon>Flavobacteriales</taxon>
        <taxon>Flavobacteriaceae</taxon>
        <taxon>Galbibacter</taxon>
    </lineage>
</organism>
<dbReference type="InterPro" id="IPR025591">
    <property type="entry name" value="RloB"/>
</dbReference>
<evidence type="ECO:0000313" key="1">
    <source>
        <dbReference type="EMBL" id="EKF54364.1"/>
    </source>
</evidence>
<sequence length="221" mass="25678">MILTNRLFERTPPSRDAKSIYIFCEGRRREYDYFKYFKEKDSRINIEVHQITPEDNNSPEGLFEIAINSTCPTGKNGNKPKYNIIEGDEVWIVIDTDPDKDNSRVEQIVEIKSECSKKQNWFVAESNPCFEVWLYFHQNSELPDGIPDTCNNWKTLVNQIISGGFDSRRHPIFIEEATHNAKTAHEKNKNILDSGYTEVYHLGTSIMTILAEKIRLIKSKI</sequence>
<reference evidence="1 2" key="1">
    <citation type="journal article" date="2012" name="J. Bacteriol.">
        <title>Genome Sequence of Galbibacter marinum Type Strain ck-I2-15.</title>
        <authorList>
            <person name="Lai Q."/>
            <person name="Li C."/>
            <person name="Shao Z."/>
        </authorList>
    </citation>
    <scope>NUCLEOTIDE SEQUENCE [LARGE SCALE GENOMIC DNA]</scope>
    <source>
        <strain evidence="2">ck-I2-15</strain>
    </source>
</reference>
<protein>
    <recommendedName>
        <fullName evidence="3">RloB-like protein</fullName>
    </recommendedName>
</protein>
<dbReference type="RefSeq" id="WP_008992404.1">
    <property type="nucleotide sequence ID" value="NZ_AMSG01000023.1"/>
</dbReference>
<evidence type="ECO:0000313" key="2">
    <source>
        <dbReference type="Proteomes" id="UP000007364"/>
    </source>
</evidence>
<dbReference type="Proteomes" id="UP000007364">
    <property type="component" value="Unassembled WGS sequence"/>
</dbReference>
<dbReference type="OrthoDB" id="9796523at2"/>
<comment type="caution">
    <text evidence="1">The sequence shown here is derived from an EMBL/GenBank/DDBJ whole genome shotgun (WGS) entry which is preliminary data.</text>
</comment>
<proteinExistence type="predicted"/>
<gene>
    <name evidence="1" type="ORF">I215_12828</name>
</gene>
<dbReference type="AlphaFoldDB" id="K2PS80"/>
<accession>K2PS80</accession>
<dbReference type="eggNOG" id="ENOG5033QBW">
    <property type="taxonomic scope" value="Bacteria"/>
</dbReference>
<evidence type="ECO:0008006" key="3">
    <source>
        <dbReference type="Google" id="ProtNLM"/>
    </source>
</evidence>